<sequence>MLSALLLNPRNAEFRLSDSTGLNAFARTASDSESRILPNSYPNSSGVLFTDLAGNSAQNYGDGNADGFEDHFLTPKAVSIDICRIVAYKSVAKGGPAPGTETLENSNFSLFRMSKIVGETSVQNETSNVCAQGSVILDLRKKGDSGFLRVDSIPLEEIQDYDRIGIVAQAFTYYFAPEDVPENSYRYVSLHLNNVSSANDDRGTVTAKIFQNDCPVSFLSSPALFGGTGITGPCHLTELSIDSVTGLLIRSLTSINPTDNPEKFINPPSAPTIANATPNQKLKFKQPASVNQLASNAIDASDNLTNTSRRNLIFHLPTILGRSQ</sequence>
<evidence type="ECO:0000313" key="1">
    <source>
        <dbReference type="EMBL" id="RHX81706.1"/>
    </source>
</evidence>
<protein>
    <recommendedName>
        <fullName evidence="3">Phytase-like domain-containing protein</fullName>
    </recommendedName>
</protein>
<dbReference type="NCBIfam" id="NF047529">
    <property type="entry name" value="SrpA"/>
    <property type="match status" value="1"/>
</dbReference>
<evidence type="ECO:0000313" key="2">
    <source>
        <dbReference type="Proteomes" id="UP000285569"/>
    </source>
</evidence>
<dbReference type="Proteomes" id="UP000285569">
    <property type="component" value="Unassembled WGS sequence"/>
</dbReference>
<name>A0ABX9M8C8_9LEPT</name>
<accession>A0ABX9M8C8</accession>
<gene>
    <name evidence="1" type="ORF">DLM77_05525</name>
</gene>
<keyword evidence="2" id="KW-1185">Reference proteome</keyword>
<reference evidence="2" key="1">
    <citation type="submission" date="2018-05" db="EMBL/GenBank/DDBJ databases">
        <title>Leptospira yasudae sp. nov. and Leptospira stimsonii sp. nov., two pathogenic species of the genus Leptospira isolated from environmental sources.</title>
        <authorList>
            <person name="Casanovas-Massana A."/>
            <person name="Hamond C."/>
            <person name="Santos L.A."/>
            <person name="Hacker K.P."/>
            <person name="Balassiano I."/>
            <person name="Medeiros M.A."/>
            <person name="Reis M.G."/>
            <person name="Ko A.I."/>
            <person name="Wunder E.A."/>
        </authorList>
    </citation>
    <scope>NUCLEOTIDE SEQUENCE [LARGE SCALE GENOMIC DNA]</scope>
    <source>
        <strain evidence="2">B21</strain>
    </source>
</reference>
<dbReference type="EMBL" id="QHCR01000002">
    <property type="protein sequence ID" value="RHX81706.1"/>
    <property type="molecule type" value="Genomic_DNA"/>
</dbReference>
<reference evidence="1 2" key="2">
    <citation type="journal article" date="2020" name="Int. J. Syst. Evol. Microbiol.">
        <title>Leptospira yasudae sp. nov. and Leptospira stimsonii sp. nov., two new species of the pathogenic group isolated from environmental sources.</title>
        <authorList>
            <person name="Casanovas-Massana A."/>
            <person name="Hamond C."/>
            <person name="Santos L.A."/>
            <person name="de Oliveira D."/>
            <person name="Hacker K.P."/>
            <person name="Balassiano I."/>
            <person name="Costa F."/>
            <person name="Medeiros M.A."/>
            <person name="Reis M.G."/>
            <person name="Ko A.I."/>
            <person name="Wunder E.A."/>
        </authorList>
    </citation>
    <scope>NUCLEOTIDE SEQUENCE [LARGE SCALE GENOMIC DNA]</scope>
    <source>
        <strain evidence="1 2">B21</strain>
    </source>
</reference>
<organism evidence="1 2">
    <name type="scientific">Leptospira yasudae</name>
    <dbReference type="NCBI Taxonomy" id="2202201"/>
    <lineage>
        <taxon>Bacteria</taxon>
        <taxon>Pseudomonadati</taxon>
        <taxon>Spirochaetota</taxon>
        <taxon>Spirochaetia</taxon>
        <taxon>Leptospirales</taxon>
        <taxon>Leptospiraceae</taxon>
        <taxon>Leptospira</taxon>
    </lineage>
</organism>
<proteinExistence type="predicted"/>
<comment type="caution">
    <text evidence="1">The sequence shown here is derived from an EMBL/GenBank/DDBJ whole genome shotgun (WGS) entry which is preliminary data.</text>
</comment>
<evidence type="ECO:0008006" key="3">
    <source>
        <dbReference type="Google" id="ProtNLM"/>
    </source>
</evidence>